<dbReference type="Proteomes" id="UP000183766">
    <property type="component" value="Unassembled WGS sequence"/>
</dbReference>
<gene>
    <name evidence="1" type="ORF">SAMN04487924_12185</name>
    <name evidence="2" type="ORF">SAMN05216250_1426</name>
</gene>
<dbReference type="Proteomes" id="UP000183040">
    <property type="component" value="Unassembled WGS sequence"/>
</dbReference>
<dbReference type="RefSeq" id="WP_022200202.1">
    <property type="nucleotide sequence ID" value="NZ_CP042282.1"/>
</dbReference>
<organism evidence="2 4">
    <name type="scientific">Bacteroides xylanisolvens</name>
    <dbReference type="NCBI Taxonomy" id="371601"/>
    <lineage>
        <taxon>Bacteria</taxon>
        <taxon>Pseudomonadati</taxon>
        <taxon>Bacteroidota</taxon>
        <taxon>Bacteroidia</taxon>
        <taxon>Bacteroidales</taxon>
        <taxon>Bacteroidaceae</taxon>
        <taxon>Bacteroides</taxon>
    </lineage>
</organism>
<reference evidence="3 4" key="1">
    <citation type="submission" date="2016-10" db="EMBL/GenBank/DDBJ databases">
        <authorList>
            <person name="de Groot N.N."/>
        </authorList>
    </citation>
    <scope>NUCLEOTIDE SEQUENCE [LARGE SCALE GENOMIC DNA]</scope>
    <source>
        <strain evidence="2 4">NLAE-zl-C202</strain>
        <strain evidence="1 3">NLAE-zl-G339</strain>
    </source>
</reference>
<dbReference type="PROSITE" id="PS51257">
    <property type="entry name" value="PROKAR_LIPOPROTEIN"/>
    <property type="match status" value="1"/>
</dbReference>
<dbReference type="AlphaFoldDB" id="A0A1I5AX99"/>
<evidence type="ECO:0000313" key="1">
    <source>
        <dbReference type="EMBL" id="SEA98929.1"/>
    </source>
</evidence>
<evidence type="ECO:0000313" key="2">
    <source>
        <dbReference type="EMBL" id="SFN67073.1"/>
    </source>
</evidence>
<protein>
    <recommendedName>
        <fullName evidence="5">SusF/SusE family outer membrane protein</fullName>
    </recommendedName>
</protein>
<proteinExistence type="predicted"/>
<accession>A0A1I5AX99</accession>
<dbReference type="Gene3D" id="2.60.40.3620">
    <property type="match status" value="1"/>
</dbReference>
<evidence type="ECO:0000313" key="3">
    <source>
        <dbReference type="Proteomes" id="UP000183040"/>
    </source>
</evidence>
<dbReference type="EMBL" id="FNRP01000021">
    <property type="protein sequence ID" value="SEA98929.1"/>
    <property type="molecule type" value="Genomic_DNA"/>
</dbReference>
<sequence>MKYYIYTIFLLLLAASCSDDVQKWDNWPEWKLASPLSVGGNVLDEEIYSNFQGKKLHLEKGQEIEFSGTDGIESILSPDYFEYLSENKARFKGETGDYSVLYDPVNELLYVEKAGATYPEGLWFCGANWGHPQAGVVTTSGWSMDGANNVLYCYKSADNVFQLTVYLANNFSFKFFKHRGWGEGDNEITTLPEDNITLTTPFLVAGKSGGDFIPGPLFQPGVYLITLDLNNNTCAFEAKDENIQEQTFLVNGHEMGILEEASSYLGIALELHEGDEVTFGNFGDVRKMLQPDFFEDITKDKATFIGADGNYKLFYDPVNKLIYLENRSVNYPDGLWVCGSNFGHPQAGRVTVATWTFNLPSDAFQCVKISDNVFETTLYLVKDFQFKFYKQRPWGGELASTTVNPYPINLLGKGWFYSDPATGGTGGGHFTGDFVAGPDFTPGVYRVRIDLNKNICMFIDRVDEGQLGEEFYKINGTELTQSNDPNYIGVELNLTKGQTVDFEGFSYLDYMLQPEYFTNENGQYKFNAPDGKYKISYNKNRELIYVEKTTGAEFPETVWITGATFGHPRISGLLADDIGNWGWENPKDFICCVKTGDRIFETNLFLNNDFMFRFYKKKGWNNEITSFDVTIVSEGDLIARGGYWNGDQWQETENFGPGANFRAGIYHVKLDMNTNTCTFTKKY</sequence>
<evidence type="ECO:0008006" key="5">
    <source>
        <dbReference type="Google" id="ProtNLM"/>
    </source>
</evidence>
<evidence type="ECO:0000313" key="4">
    <source>
        <dbReference type="Proteomes" id="UP000183766"/>
    </source>
</evidence>
<dbReference type="EMBL" id="FOUM01000042">
    <property type="protein sequence ID" value="SFN67073.1"/>
    <property type="molecule type" value="Genomic_DNA"/>
</dbReference>
<name>A0A1I5AX99_9BACE</name>